<dbReference type="PANTHER" id="PTHR47816:SF4">
    <property type="entry name" value="RIBOSOMAL RNA SMALL SUBUNIT METHYLTRANSFERASE C"/>
    <property type="match status" value="1"/>
</dbReference>
<evidence type="ECO:0000256" key="3">
    <source>
        <dbReference type="ARBA" id="ARBA00022603"/>
    </source>
</evidence>
<sequence>MALTSFELLYGEYLRQTDAAGQLWVLTDSLVDSCKQLIDQVSAADAEPNTTVLITNRWDIANYSQKTIIFNDYDLSVAAEKKISHVYFHIPKEKAVLNYLLNQCAAYLPSNSRVFIAGEKNQGIKGLAKAAKPLFDTIATQKHGDLYLCELATKSDASPSQTPLKDQNYQQLRVIGELDGNALYSKPGVYGWNKIDAGSALLVDYLKQSQSAINAHTQSVLDLGCGYGFLTLAAHQLGIKSISATDNNAGALLALQATAHHNQFDVTAWPDDTAASCHQKFDLILCNPPFHQGFEHSKDLSSKFCQAIARLKASDGQALVVVNQFIKLEAFTAGLFKQTTPVAGNGSYTIYCLR</sequence>
<dbReference type="InterPro" id="IPR007848">
    <property type="entry name" value="Small_mtfrase_dom"/>
</dbReference>
<dbReference type="CDD" id="cd02440">
    <property type="entry name" value="AdoMet_MTases"/>
    <property type="match status" value="1"/>
</dbReference>
<dbReference type="Pfam" id="PF08468">
    <property type="entry name" value="MTS_N"/>
    <property type="match status" value="1"/>
</dbReference>
<protein>
    <submittedName>
        <fullName evidence="8">Methyltransferase</fullName>
    </submittedName>
</protein>
<dbReference type="InterPro" id="IPR002052">
    <property type="entry name" value="DNA_methylase_N6_adenine_CS"/>
</dbReference>
<evidence type="ECO:0000259" key="7">
    <source>
        <dbReference type="Pfam" id="PF08468"/>
    </source>
</evidence>
<dbReference type="GO" id="GO:0003676">
    <property type="term" value="F:nucleic acid binding"/>
    <property type="evidence" value="ECO:0007669"/>
    <property type="project" value="InterPro"/>
</dbReference>
<accession>A0AAV3UA92</accession>
<dbReference type="EMBL" id="BAABLX010000080">
    <property type="protein sequence ID" value="GAA4961252.1"/>
    <property type="molecule type" value="Genomic_DNA"/>
</dbReference>
<proteinExistence type="predicted"/>
<dbReference type="InterPro" id="IPR013675">
    <property type="entry name" value="Mtase_sm_N"/>
</dbReference>
<evidence type="ECO:0000256" key="5">
    <source>
        <dbReference type="ARBA" id="ARBA00022691"/>
    </source>
</evidence>
<dbReference type="PANTHER" id="PTHR47816">
    <property type="entry name" value="RIBOSOMAL RNA SMALL SUBUNIT METHYLTRANSFERASE C"/>
    <property type="match status" value="1"/>
</dbReference>
<dbReference type="Gene3D" id="3.40.50.150">
    <property type="entry name" value="Vaccinia Virus protein VP39"/>
    <property type="match status" value="2"/>
</dbReference>
<organism evidence="8 9">
    <name type="scientific">Halioxenophilus aromaticivorans</name>
    <dbReference type="NCBI Taxonomy" id="1306992"/>
    <lineage>
        <taxon>Bacteria</taxon>
        <taxon>Pseudomonadati</taxon>
        <taxon>Pseudomonadota</taxon>
        <taxon>Gammaproteobacteria</taxon>
        <taxon>Alteromonadales</taxon>
        <taxon>Alteromonadaceae</taxon>
        <taxon>Halioxenophilus</taxon>
    </lineage>
</organism>
<evidence type="ECO:0000256" key="1">
    <source>
        <dbReference type="ARBA" id="ARBA00022490"/>
    </source>
</evidence>
<name>A0AAV3UA92_9ALTE</name>
<dbReference type="RefSeq" id="WP_345428054.1">
    <property type="nucleotide sequence ID" value="NZ_AP031496.1"/>
</dbReference>
<evidence type="ECO:0000256" key="4">
    <source>
        <dbReference type="ARBA" id="ARBA00022679"/>
    </source>
</evidence>
<dbReference type="InterPro" id="IPR046977">
    <property type="entry name" value="RsmC/RlmG"/>
</dbReference>
<keyword evidence="5" id="KW-0949">S-adenosyl-L-methionine</keyword>
<dbReference type="Pfam" id="PF05175">
    <property type="entry name" value="MTS"/>
    <property type="match status" value="1"/>
</dbReference>
<evidence type="ECO:0000256" key="2">
    <source>
        <dbReference type="ARBA" id="ARBA00022552"/>
    </source>
</evidence>
<keyword evidence="9" id="KW-1185">Reference proteome</keyword>
<dbReference type="PROSITE" id="PS00092">
    <property type="entry name" value="N6_MTASE"/>
    <property type="match status" value="1"/>
</dbReference>
<keyword evidence="4" id="KW-0808">Transferase</keyword>
<dbReference type="InterPro" id="IPR029063">
    <property type="entry name" value="SAM-dependent_MTases_sf"/>
</dbReference>
<reference evidence="9" key="1">
    <citation type="journal article" date="2019" name="Int. J. Syst. Evol. Microbiol.">
        <title>The Global Catalogue of Microorganisms (GCM) 10K type strain sequencing project: providing services to taxonomists for standard genome sequencing and annotation.</title>
        <authorList>
            <consortium name="The Broad Institute Genomics Platform"/>
            <consortium name="The Broad Institute Genome Sequencing Center for Infectious Disease"/>
            <person name="Wu L."/>
            <person name="Ma J."/>
        </authorList>
    </citation>
    <scope>NUCLEOTIDE SEQUENCE [LARGE SCALE GENOMIC DNA]</scope>
    <source>
        <strain evidence="9">JCM 19134</strain>
    </source>
</reference>
<feature type="domain" description="Methyltransferase small" evidence="6">
    <location>
        <begin position="183"/>
        <end position="351"/>
    </location>
</feature>
<dbReference type="SUPFAM" id="SSF53335">
    <property type="entry name" value="S-adenosyl-L-methionine-dependent methyltransferases"/>
    <property type="match status" value="1"/>
</dbReference>
<keyword evidence="3 8" id="KW-0489">Methyltransferase</keyword>
<dbReference type="Proteomes" id="UP001409585">
    <property type="component" value="Unassembled WGS sequence"/>
</dbReference>
<keyword evidence="1" id="KW-0963">Cytoplasm</keyword>
<gene>
    <name evidence="8" type="ORF">GCM10025791_48440</name>
</gene>
<feature type="domain" description="Methyltransferase small N-terminal" evidence="7">
    <location>
        <begin position="49"/>
        <end position="155"/>
    </location>
</feature>
<evidence type="ECO:0000313" key="8">
    <source>
        <dbReference type="EMBL" id="GAA4961252.1"/>
    </source>
</evidence>
<keyword evidence="2" id="KW-0698">rRNA processing</keyword>
<comment type="caution">
    <text evidence="8">The sequence shown here is derived from an EMBL/GenBank/DDBJ whole genome shotgun (WGS) entry which is preliminary data.</text>
</comment>
<dbReference type="GO" id="GO:0008990">
    <property type="term" value="F:rRNA (guanine-N2-)-methyltransferase activity"/>
    <property type="evidence" value="ECO:0007669"/>
    <property type="project" value="InterPro"/>
</dbReference>
<evidence type="ECO:0000313" key="9">
    <source>
        <dbReference type="Proteomes" id="UP001409585"/>
    </source>
</evidence>
<dbReference type="AlphaFoldDB" id="A0AAV3UA92"/>
<evidence type="ECO:0000259" key="6">
    <source>
        <dbReference type="Pfam" id="PF05175"/>
    </source>
</evidence>